<dbReference type="AlphaFoldDB" id="A0A0F9QDK0"/>
<dbReference type="Gene3D" id="3.40.50.2300">
    <property type="match status" value="1"/>
</dbReference>
<comment type="caution">
    <text evidence="2">The sequence shown here is derived from an EMBL/GenBank/DDBJ whole genome shotgun (WGS) entry which is preliminary data.</text>
</comment>
<sequence>MVKFPYHSILIVCSVNTARSRMAEGFLLDFFFRKKLDIIVKSGGISSHARDGMAISMDAKLAMKEMGIELSENALSVDLKRHPEFFENIDLILTLTEKHKKEIYNSIKLNSRKILTIKEFAGENGNIEDPCMKELEGFRVARDEIIESLLKGLNKYSF</sequence>
<evidence type="ECO:0000259" key="1">
    <source>
        <dbReference type="SMART" id="SM00226"/>
    </source>
</evidence>
<evidence type="ECO:0000313" key="2">
    <source>
        <dbReference type="EMBL" id="KKN40644.1"/>
    </source>
</evidence>
<dbReference type="InterPro" id="IPR050438">
    <property type="entry name" value="LMW_PTPase"/>
</dbReference>
<dbReference type="InterPro" id="IPR036196">
    <property type="entry name" value="Ptyr_pPase_sf"/>
</dbReference>
<reference evidence="2" key="1">
    <citation type="journal article" date="2015" name="Nature">
        <title>Complex archaea that bridge the gap between prokaryotes and eukaryotes.</title>
        <authorList>
            <person name="Spang A."/>
            <person name="Saw J.H."/>
            <person name="Jorgensen S.L."/>
            <person name="Zaremba-Niedzwiedzka K."/>
            <person name="Martijn J."/>
            <person name="Lind A.E."/>
            <person name="van Eijk R."/>
            <person name="Schleper C."/>
            <person name="Guy L."/>
            <person name="Ettema T.J."/>
        </authorList>
    </citation>
    <scope>NUCLEOTIDE SEQUENCE</scope>
</reference>
<dbReference type="SMART" id="SM00226">
    <property type="entry name" value="LMWPc"/>
    <property type="match status" value="1"/>
</dbReference>
<organism evidence="2">
    <name type="scientific">marine sediment metagenome</name>
    <dbReference type="NCBI Taxonomy" id="412755"/>
    <lineage>
        <taxon>unclassified sequences</taxon>
        <taxon>metagenomes</taxon>
        <taxon>ecological metagenomes</taxon>
    </lineage>
</organism>
<dbReference type="PANTHER" id="PTHR11717">
    <property type="entry name" value="LOW MOLECULAR WEIGHT PROTEIN TYROSINE PHOSPHATASE"/>
    <property type="match status" value="1"/>
</dbReference>
<dbReference type="InterPro" id="IPR023485">
    <property type="entry name" value="Ptyr_pPase"/>
</dbReference>
<dbReference type="Pfam" id="PF01451">
    <property type="entry name" value="LMWPc"/>
    <property type="match status" value="1"/>
</dbReference>
<protein>
    <recommendedName>
        <fullName evidence="1">Phosphotyrosine protein phosphatase I domain-containing protein</fullName>
    </recommendedName>
</protein>
<dbReference type="EMBL" id="LAZR01001692">
    <property type="protein sequence ID" value="KKN40644.1"/>
    <property type="molecule type" value="Genomic_DNA"/>
</dbReference>
<name>A0A0F9QDK0_9ZZZZ</name>
<gene>
    <name evidence="2" type="ORF">LCGC14_0731290</name>
</gene>
<proteinExistence type="predicted"/>
<dbReference type="GO" id="GO:0004725">
    <property type="term" value="F:protein tyrosine phosphatase activity"/>
    <property type="evidence" value="ECO:0007669"/>
    <property type="project" value="TreeGrafter"/>
</dbReference>
<accession>A0A0F9QDK0</accession>
<feature type="domain" description="Phosphotyrosine protein phosphatase I" evidence="1">
    <location>
        <begin position="7"/>
        <end position="155"/>
    </location>
</feature>
<dbReference type="PANTHER" id="PTHR11717:SF31">
    <property type="entry name" value="LOW MOLECULAR WEIGHT PROTEIN-TYROSINE-PHOSPHATASE ETP-RELATED"/>
    <property type="match status" value="1"/>
</dbReference>
<dbReference type="SUPFAM" id="SSF52788">
    <property type="entry name" value="Phosphotyrosine protein phosphatases I"/>
    <property type="match status" value="1"/>
</dbReference>